<reference evidence="1 2" key="1">
    <citation type="submission" date="2017-11" db="EMBL/GenBank/DDBJ databases">
        <title>Genomic Encyclopedia of Archaeal and Bacterial Type Strains, Phase II (KMG-II): From Individual Species to Whole Genera.</title>
        <authorList>
            <person name="Goeker M."/>
        </authorList>
    </citation>
    <scope>NUCLEOTIDE SEQUENCE [LARGE SCALE GENOMIC DNA]</scope>
    <source>
        <strain evidence="1 2">DSM 28175</strain>
    </source>
</reference>
<dbReference type="InterPro" id="IPR016024">
    <property type="entry name" value="ARM-type_fold"/>
</dbReference>
<dbReference type="EMBL" id="PGFJ01000001">
    <property type="protein sequence ID" value="PJJ84629.1"/>
    <property type="molecule type" value="Genomic_DNA"/>
</dbReference>
<dbReference type="AlphaFoldDB" id="A0A2H9VV09"/>
<evidence type="ECO:0000313" key="1">
    <source>
        <dbReference type="EMBL" id="PJJ84629.1"/>
    </source>
</evidence>
<dbReference type="RefSeq" id="WP_100340814.1">
    <property type="nucleotide sequence ID" value="NZ_PGFJ01000001.1"/>
</dbReference>
<keyword evidence="2" id="KW-1185">Reference proteome</keyword>
<proteinExistence type="predicted"/>
<dbReference type="Proteomes" id="UP000242687">
    <property type="component" value="Unassembled WGS sequence"/>
</dbReference>
<sequence length="187" mass="21158">MDQTELIKQISATMGKVKVLALTKILEEANFNLPDLIAVTFNNDKDIAFRASWLLENLFLQQPDKYVDQLGLLLTSIPKVKYPGPQRHYAKILMHLTASSAPAAIKQEVAQFDMEPVIEQLFDWMIDPKVKIAVKVFAAEALFNLSGRYPWLKEELVQQLHFLMRNGSAAIQVAGKRLLKQIARPNA</sequence>
<accession>A0A2H9VV09</accession>
<name>A0A2H9VV09_9SPHI</name>
<gene>
    <name evidence="1" type="ORF">CLV57_1644</name>
</gene>
<protein>
    <recommendedName>
        <fullName evidence="3">HEAT repeat protein</fullName>
    </recommendedName>
</protein>
<evidence type="ECO:0000313" key="2">
    <source>
        <dbReference type="Proteomes" id="UP000242687"/>
    </source>
</evidence>
<dbReference type="Gene3D" id="1.25.10.10">
    <property type="entry name" value="Leucine-rich Repeat Variant"/>
    <property type="match status" value="1"/>
</dbReference>
<comment type="caution">
    <text evidence="1">The sequence shown here is derived from an EMBL/GenBank/DDBJ whole genome shotgun (WGS) entry which is preliminary data.</text>
</comment>
<dbReference type="SUPFAM" id="SSF48371">
    <property type="entry name" value="ARM repeat"/>
    <property type="match status" value="1"/>
</dbReference>
<dbReference type="OrthoDB" id="979487at2"/>
<organism evidence="1 2">
    <name type="scientific">Mucilaginibacter auburnensis</name>
    <dbReference type="NCBI Taxonomy" id="1457233"/>
    <lineage>
        <taxon>Bacteria</taxon>
        <taxon>Pseudomonadati</taxon>
        <taxon>Bacteroidota</taxon>
        <taxon>Sphingobacteriia</taxon>
        <taxon>Sphingobacteriales</taxon>
        <taxon>Sphingobacteriaceae</taxon>
        <taxon>Mucilaginibacter</taxon>
    </lineage>
</organism>
<evidence type="ECO:0008006" key="3">
    <source>
        <dbReference type="Google" id="ProtNLM"/>
    </source>
</evidence>
<dbReference type="InterPro" id="IPR011989">
    <property type="entry name" value="ARM-like"/>
</dbReference>